<evidence type="ECO:0000313" key="2">
    <source>
        <dbReference type="EMBL" id="KAF2461573.1"/>
    </source>
</evidence>
<evidence type="ECO:0000256" key="1">
    <source>
        <dbReference type="SAM" id="MobiDB-lite"/>
    </source>
</evidence>
<accession>A0A6A6PDS1</accession>
<feature type="region of interest" description="Disordered" evidence="1">
    <location>
        <begin position="68"/>
        <end position="88"/>
    </location>
</feature>
<name>A0A6A6PDS1_9PEZI</name>
<evidence type="ECO:0000313" key="3">
    <source>
        <dbReference type="Proteomes" id="UP000799766"/>
    </source>
</evidence>
<keyword evidence="3" id="KW-1185">Reference proteome</keyword>
<reference evidence="2" key="1">
    <citation type="journal article" date="2020" name="Stud. Mycol.">
        <title>101 Dothideomycetes genomes: a test case for predicting lifestyles and emergence of pathogens.</title>
        <authorList>
            <person name="Haridas S."/>
            <person name="Albert R."/>
            <person name="Binder M."/>
            <person name="Bloem J."/>
            <person name="Labutti K."/>
            <person name="Salamov A."/>
            <person name="Andreopoulos B."/>
            <person name="Baker S."/>
            <person name="Barry K."/>
            <person name="Bills G."/>
            <person name="Bluhm B."/>
            <person name="Cannon C."/>
            <person name="Castanera R."/>
            <person name="Culley D."/>
            <person name="Daum C."/>
            <person name="Ezra D."/>
            <person name="Gonzalez J."/>
            <person name="Henrissat B."/>
            <person name="Kuo A."/>
            <person name="Liang C."/>
            <person name="Lipzen A."/>
            <person name="Lutzoni F."/>
            <person name="Magnuson J."/>
            <person name="Mondo S."/>
            <person name="Nolan M."/>
            <person name="Ohm R."/>
            <person name="Pangilinan J."/>
            <person name="Park H.-J."/>
            <person name="Ramirez L."/>
            <person name="Alfaro M."/>
            <person name="Sun H."/>
            <person name="Tritt A."/>
            <person name="Yoshinaga Y."/>
            <person name="Zwiers L.-H."/>
            <person name="Turgeon B."/>
            <person name="Goodwin S."/>
            <person name="Spatafora J."/>
            <person name="Crous P."/>
            <person name="Grigoriev I."/>
        </authorList>
    </citation>
    <scope>NUCLEOTIDE SEQUENCE</scope>
    <source>
        <strain evidence="2">ATCC 16933</strain>
    </source>
</reference>
<dbReference type="EMBL" id="MU001671">
    <property type="protein sequence ID" value="KAF2461573.1"/>
    <property type="molecule type" value="Genomic_DNA"/>
</dbReference>
<gene>
    <name evidence="2" type="ORF">BDY21DRAFT_360660</name>
</gene>
<feature type="compositionally biased region" description="Polar residues" evidence="1">
    <location>
        <begin position="77"/>
        <end position="88"/>
    </location>
</feature>
<sequence length="197" mass="21765">MAGCKNPRGQRRGGAGHGWTAQERAACLLRVDEYRDGLVGRGSPRTREARFRYEVDSSGHLSTRFWRDADDAGGNSEAESLATSPGGMHSSTCLMGWARERAHTVEIFEAVPGWVEIRKYGFSSSVIVCLKLESPAQCRYNVALAMEEGDQRPENNPEATPVETRASGSDVTNFGLPYPLKLPFKWIGLKAKFESRI</sequence>
<dbReference type="Proteomes" id="UP000799766">
    <property type="component" value="Unassembled WGS sequence"/>
</dbReference>
<proteinExistence type="predicted"/>
<feature type="region of interest" description="Disordered" evidence="1">
    <location>
        <begin position="149"/>
        <end position="168"/>
    </location>
</feature>
<organism evidence="2 3">
    <name type="scientific">Lineolata rhizophorae</name>
    <dbReference type="NCBI Taxonomy" id="578093"/>
    <lineage>
        <taxon>Eukaryota</taxon>
        <taxon>Fungi</taxon>
        <taxon>Dikarya</taxon>
        <taxon>Ascomycota</taxon>
        <taxon>Pezizomycotina</taxon>
        <taxon>Dothideomycetes</taxon>
        <taxon>Dothideomycetes incertae sedis</taxon>
        <taxon>Lineolatales</taxon>
        <taxon>Lineolataceae</taxon>
        <taxon>Lineolata</taxon>
    </lineage>
</organism>
<protein>
    <submittedName>
        <fullName evidence="2">Uncharacterized protein</fullName>
    </submittedName>
</protein>
<dbReference type="AlphaFoldDB" id="A0A6A6PDS1"/>